<organism evidence="15">
    <name type="scientific">Desulfobacca acetoxidans</name>
    <dbReference type="NCBI Taxonomy" id="60893"/>
    <lineage>
        <taxon>Bacteria</taxon>
        <taxon>Pseudomonadati</taxon>
        <taxon>Thermodesulfobacteriota</taxon>
        <taxon>Desulfobaccia</taxon>
        <taxon>Desulfobaccales</taxon>
        <taxon>Desulfobaccaceae</taxon>
        <taxon>Desulfobacca</taxon>
    </lineage>
</organism>
<dbReference type="Pfam" id="PF08245">
    <property type="entry name" value="Mur_ligase_M"/>
    <property type="match status" value="1"/>
</dbReference>
<dbReference type="EC" id="6.3.2.10" evidence="10 11"/>
<dbReference type="Gene3D" id="3.40.1390.10">
    <property type="entry name" value="MurE/MurF, N-terminal domain"/>
    <property type="match status" value="1"/>
</dbReference>
<sequence>MPAIFRAQEVVLATRGRLLQGRGEESFLGISTDSRSCQTGELFIPLRGEKYDGHHFIPKALIRGVRGVLVEKGKVPGETGSWLFNPGGAAAFPPEVTVVEVPDTLTALGDLARAWRRRFSLPVVCLTGSCGKTTVKEMTARVLGRVFRVLKNELNLNNLIGLPWTLLRLDSSHEAAVLEMGMNRFGEIRRLTEISEPTVGVLLNVHPAHTEGVGGMEGVALAKGELVQALSPEATLIYNADDPQVSRRAASFPGRCISFGFGPGAEVRGKDRRPQGPQGQALQVEWRKVSWTLPLAVPGEHQALNALAATAVGLALGVPPEETVQALRDFVAIHRRSQIQRLPGGINLFNDCYNANPGSMAVALKTLLELKGSGRAAAALGDMLELGTLAAEAHRELGRQAARVGLDFLVIYGNHRFEVAQGAEEAGFPASQLYPVASREEGARLLKDWLRPGDWLLVKGSRSMHMEGLIKFLEEGEKGG</sequence>
<comment type="subcellular location">
    <subcellularLocation>
        <location evidence="10 11">Cytoplasm</location>
    </subcellularLocation>
</comment>
<protein>
    <recommendedName>
        <fullName evidence="10 11">UDP-N-acetylmuramoyl-tripeptide--D-alanyl-D-alanine ligase</fullName>
        <ecNumber evidence="10 11">6.3.2.10</ecNumber>
    </recommendedName>
    <alternativeName>
        <fullName evidence="10">D-alanyl-D-alanine-adding enzyme</fullName>
    </alternativeName>
</protein>
<comment type="similarity">
    <text evidence="10">Belongs to the MurCDEF family. MurF subfamily.</text>
</comment>
<keyword evidence="5 10" id="KW-0067">ATP-binding</keyword>
<dbReference type="SUPFAM" id="SSF53244">
    <property type="entry name" value="MurD-like peptide ligases, peptide-binding domain"/>
    <property type="match status" value="1"/>
</dbReference>
<evidence type="ECO:0000256" key="7">
    <source>
        <dbReference type="ARBA" id="ARBA00022984"/>
    </source>
</evidence>
<keyword evidence="8 10" id="KW-0131">Cell cycle</keyword>
<dbReference type="HAMAP" id="MF_02019">
    <property type="entry name" value="MurF"/>
    <property type="match status" value="1"/>
</dbReference>
<keyword evidence="7 10" id="KW-0573">Peptidoglycan synthesis</keyword>
<dbReference type="NCBIfam" id="TIGR01143">
    <property type="entry name" value="murF"/>
    <property type="match status" value="1"/>
</dbReference>
<comment type="function">
    <text evidence="10 11">Involved in cell wall formation. Catalyzes the final step in the synthesis of UDP-N-acetylmuramoyl-pentapeptide, the precursor of murein.</text>
</comment>
<dbReference type="UniPathway" id="UPA00219"/>
<dbReference type="GO" id="GO:0051301">
    <property type="term" value="P:cell division"/>
    <property type="evidence" value="ECO:0007669"/>
    <property type="project" value="UniProtKB-KW"/>
</dbReference>
<dbReference type="InterPro" id="IPR036615">
    <property type="entry name" value="Mur_ligase_C_dom_sf"/>
</dbReference>
<dbReference type="Pfam" id="PF02875">
    <property type="entry name" value="Mur_ligase_C"/>
    <property type="match status" value="1"/>
</dbReference>
<dbReference type="SUPFAM" id="SSF63418">
    <property type="entry name" value="MurE/MurF N-terminal domain"/>
    <property type="match status" value="1"/>
</dbReference>
<dbReference type="PANTHER" id="PTHR43024">
    <property type="entry name" value="UDP-N-ACETYLMURAMOYL-TRIPEPTIDE--D-ALANYL-D-ALANINE LIGASE"/>
    <property type="match status" value="1"/>
</dbReference>
<dbReference type="Gene3D" id="3.40.1190.10">
    <property type="entry name" value="Mur-like, catalytic domain"/>
    <property type="match status" value="1"/>
</dbReference>
<dbReference type="Pfam" id="PF01225">
    <property type="entry name" value="Mur_ligase"/>
    <property type="match status" value="1"/>
</dbReference>
<keyword evidence="2 10" id="KW-0436">Ligase</keyword>
<feature type="domain" description="Mur ligase C-terminal" evidence="13">
    <location>
        <begin position="335"/>
        <end position="462"/>
    </location>
</feature>
<dbReference type="EMBL" id="DTKJ01000043">
    <property type="protein sequence ID" value="HGZ11812.1"/>
    <property type="molecule type" value="Genomic_DNA"/>
</dbReference>
<evidence type="ECO:0000256" key="2">
    <source>
        <dbReference type="ARBA" id="ARBA00022598"/>
    </source>
</evidence>
<name>A0A7C5AMN7_9BACT</name>
<dbReference type="Gene3D" id="3.90.190.20">
    <property type="entry name" value="Mur ligase, C-terminal domain"/>
    <property type="match status" value="1"/>
</dbReference>
<comment type="caution">
    <text evidence="15">The sequence shown here is derived from an EMBL/GenBank/DDBJ whole genome shotgun (WGS) entry which is preliminary data.</text>
</comment>
<proteinExistence type="inferred from homology"/>
<dbReference type="InterPro" id="IPR036565">
    <property type="entry name" value="Mur-like_cat_sf"/>
</dbReference>
<dbReference type="InterPro" id="IPR005863">
    <property type="entry name" value="UDP-N-AcMur_synth"/>
</dbReference>
<dbReference type="InterPro" id="IPR000713">
    <property type="entry name" value="Mur_ligase_N"/>
</dbReference>
<dbReference type="PANTHER" id="PTHR43024:SF1">
    <property type="entry name" value="UDP-N-ACETYLMURAMOYL-TRIPEPTIDE--D-ALANYL-D-ALANINE LIGASE"/>
    <property type="match status" value="1"/>
</dbReference>
<gene>
    <name evidence="10" type="primary">murF</name>
    <name evidence="15" type="ORF">ENW48_06295</name>
</gene>
<evidence type="ECO:0000259" key="13">
    <source>
        <dbReference type="Pfam" id="PF02875"/>
    </source>
</evidence>
<dbReference type="GO" id="GO:0009252">
    <property type="term" value="P:peptidoglycan biosynthetic process"/>
    <property type="evidence" value="ECO:0007669"/>
    <property type="project" value="UniProtKB-UniRule"/>
</dbReference>
<dbReference type="GO" id="GO:0008360">
    <property type="term" value="P:regulation of cell shape"/>
    <property type="evidence" value="ECO:0007669"/>
    <property type="project" value="UniProtKB-KW"/>
</dbReference>
<keyword evidence="3 10" id="KW-0132">Cell division</keyword>
<keyword evidence="9 10" id="KW-0961">Cell wall biogenesis/degradation</keyword>
<dbReference type="SUPFAM" id="SSF53623">
    <property type="entry name" value="MurD-like peptide ligases, catalytic domain"/>
    <property type="match status" value="1"/>
</dbReference>
<evidence type="ECO:0000256" key="11">
    <source>
        <dbReference type="RuleBase" id="RU004136"/>
    </source>
</evidence>
<evidence type="ECO:0000313" key="15">
    <source>
        <dbReference type="EMBL" id="HGZ11812.1"/>
    </source>
</evidence>
<dbReference type="GO" id="GO:0047480">
    <property type="term" value="F:UDP-N-acetylmuramoyl-tripeptide-D-alanyl-D-alanine ligase activity"/>
    <property type="evidence" value="ECO:0007669"/>
    <property type="project" value="UniProtKB-UniRule"/>
</dbReference>
<feature type="binding site" evidence="10">
    <location>
        <begin position="128"/>
        <end position="134"/>
    </location>
    <ligand>
        <name>ATP</name>
        <dbReference type="ChEBI" id="CHEBI:30616"/>
    </ligand>
</feature>
<evidence type="ECO:0000256" key="8">
    <source>
        <dbReference type="ARBA" id="ARBA00023306"/>
    </source>
</evidence>
<dbReference type="InterPro" id="IPR035911">
    <property type="entry name" value="MurE/MurF_N"/>
</dbReference>
<reference evidence="15" key="1">
    <citation type="journal article" date="2020" name="mSystems">
        <title>Genome- and Community-Level Interaction Insights into Carbon Utilization and Element Cycling Functions of Hydrothermarchaeota in Hydrothermal Sediment.</title>
        <authorList>
            <person name="Zhou Z."/>
            <person name="Liu Y."/>
            <person name="Xu W."/>
            <person name="Pan J."/>
            <person name="Luo Z.H."/>
            <person name="Li M."/>
        </authorList>
    </citation>
    <scope>NUCLEOTIDE SEQUENCE [LARGE SCALE GENOMIC DNA]</scope>
    <source>
        <strain evidence="15">SpSt-853</strain>
    </source>
</reference>
<evidence type="ECO:0000256" key="1">
    <source>
        <dbReference type="ARBA" id="ARBA00022490"/>
    </source>
</evidence>
<keyword evidence="6 10" id="KW-0133">Cell shape</keyword>
<evidence type="ECO:0000256" key="5">
    <source>
        <dbReference type="ARBA" id="ARBA00022840"/>
    </source>
</evidence>
<dbReference type="InterPro" id="IPR051046">
    <property type="entry name" value="MurCDEF_CellWall_CoF430Synth"/>
</dbReference>
<evidence type="ECO:0000259" key="12">
    <source>
        <dbReference type="Pfam" id="PF01225"/>
    </source>
</evidence>
<evidence type="ECO:0000259" key="14">
    <source>
        <dbReference type="Pfam" id="PF08245"/>
    </source>
</evidence>
<dbReference type="InterPro" id="IPR004101">
    <property type="entry name" value="Mur_ligase_C"/>
</dbReference>
<comment type="catalytic activity">
    <reaction evidence="10 11">
        <text>D-alanyl-D-alanine + UDP-N-acetyl-alpha-D-muramoyl-L-alanyl-gamma-D-glutamyl-meso-2,6-diaminopimelate + ATP = UDP-N-acetyl-alpha-D-muramoyl-L-alanyl-gamma-D-glutamyl-meso-2,6-diaminopimeloyl-D-alanyl-D-alanine + ADP + phosphate + H(+)</text>
        <dbReference type="Rhea" id="RHEA:28374"/>
        <dbReference type="ChEBI" id="CHEBI:15378"/>
        <dbReference type="ChEBI" id="CHEBI:30616"/>
        <dbReference type="ChEBI" id="CHEBI:43474"/>
        <dbReference type="ChEBI" id="CHEBI:57822"/>
        <dbReference type="ChEBI" id="CHEBI:61386"/>
        <dbReference type="ChEBI" id="CHEBI:83905"/>
        <dbReference type="ChEBI" id="CHEBI:456216"/>
        <dbReference type="EC" id="6.3.2.10"/>
    </reaction>
</comment>
<dbReference type="GO" id="GO:0005737">
    <property type="term" value="C:cytoplasm"/>
    <property type="evidence" value="ECO:0007669"/>
    <property type="project" value="UniProtKB-SubCell"/>
</dbReference>
<accession>A0A7C5AMN7</accession>
<dbReference type="GO" id="GO:0071555">
    <property type="term" value="P:cell wall organization"/>
    <property type="evidence" value="ECO:0007669"/>
    <property type="project" value="UniProtKB-KW"/>
</dbReference>
<evidence type="ECO:0000256" key="4">
    <source>
        <dbReference type="ARBA" id="ARBA00022741"/>
    </source>
</evidence>
<comment type="pathway">
    <text evidence="10 11">Cell wall biogenesis; peptidoglycan biosynthesis.</text>
</comment>
<dbReference type="AlphaFoldDB" id="A0A7C5AMN7"/>
<evidence type="ECO:0000256" key="10">
    <source>
        <dbReference type="HAMAP-Rule" id="MF_02019"/>
    </source>
</evidence>
<evidence type="ECO:0000256" key="3">
    <source>
        <dbReference type="ARBA" id="ARBA00022618"/>
    </source>
</evidence>
<evidence type="ECO:0000256" key="6">
    <source>
        <dbReference type="ARBA" id="ARBA00022960"/>
    </source>
</evidence>
<feature type="domain" description="Mur ligase N-terminal catalytic" evidence="12">
    <location>
        <begin position="29"/>
        <end position="115"/>
    </location>
</feature>
<keyword evidence="1 10" id="KW-0963">Cytoplasm</keyword>
<evidence type="ECO:0000256" key="9">
    <source>
        <dbReference type="ARBA" id="ARBA00023316"/>
    </source>
</evidence>
<feature type="domain" description="Mur ligase central" evidence="14">
    <location>
        <begin position="127"/>
        <end position="312"/>
    </location>
</feature>
<keyword evidence="4 10" id="KW-0547">Nucleotide-binding</keyword>
<dbReference type="InterPro" id="IPR013221">
    <property type="entry name" value="Mur_ligase_cen"/>
</dbReference>
<dbReference type="GO" id="GO:0005524">
    <property type="term" value="F:ATP binding"/>
    <property type="evidence" value="ECO:0007669"/>
    <property type="project" value="UniProtKB-UniRule"/>
</dbReference>